<evidence type="ECO:0000256" key="4">
    <source>
        <dbReference type="SAM" id="MobiDB-lite"/>
    </source>
</evidence>
<dbReference type="GO" id="GO:0016593">
    <property type="term" value="C:Cdc73/Paf1 complex"/>
    <property type="evidence" value="ECO:0007669"/>
    <property type="project" value="InterPro"/>
</dbReference>
<evidence type="ECO:0000256" key="3">
    <source>
        <dbReference type="ARBA" id="ARBA00023242"/>
    </source>
</evidence>
<organism evidence="5 6">
    <name type="scientific">Saitozyma podzolica</name>
    <dbReference type="NCBI Taxonomy" id="1890683"/>
    <lineage>
        <taxon>Eukaryota</taxon>
        <taxon>Fungi</taxon>
        <taxon>Dikarya</taxon>
        <taxon>Basidiomycota</taxon>
        <taxon>Agaricomycotina</taxon>
        <taxon>Tremellomycetes</taxon>
        <taxon>Tremellales</taxon>
        <taxon>Trimorphomycetaceae</taxon>
        <taxon>Saitozyma</taxon>
    </lineage>
</organism>
<proteinExistence type="inferred from homology"/>
<evidence type="ECO:0000256" key="2">
    <source>
        <dbReference type="ARBA" id="ARBA00007560"/>
    </source>
</evidence>
<protein>
    <recommendedName>
        <fullName evidence="7">RNA polymerase II-associated factor 1</fullName>
    </recommendedName>
</protein>
<name>A0A427YCH3_9TREE</name>
<dbReference type="GO" id="GO:0006368">
    <property type="term" value="P:transcription elongation by RNA polymerase II"/>
    <property type="evidence" value="ECO:0007669"/>
    <property type="project" value="InterPro"/>
</dbReference>
<dbReference type="PANTHER" id="PTHR23188:SF12">
    <property type="entry name" value="RNA POLYMERASE II-ASSOCIATED FACTOR 1 HOMOLOG"/>
    <property type="match status" value="1"/>
</dbReference>
<keyword evidence="3" id="KW-0539">Nucleus</keyword>
<evidence type="ECO:0008006" key="7">
    <source>
        <dbReference type="Google" id="ProtNLM"/>
    </source>
</evidence>
<comment type="caution">
    <text evidence="5">The sequence shown here is derived from an EMBL/GenBank/DDBJ whole genome shotgun (WGS) entry which is preliminary data.</text>
</comment>
<dbReference type="Proteomes" id="UP000279259">
    <property type="component" value="Unassembled WGS sequence"/>
</dbReference>
<feature type="compositionally biased region" description="Acidic residues" evidence="4">
    <location>
        <begin position="420"/>
        <end position="443"/>
    </location>
</feature>
<feature type="region of interest" description="Disordered" evidence="4">
    <location>
        <begin position="408"/>
        <end position="443"/>
    </location>
</feature>
<dbReference type="EMBL" id="RSCD01000016">
    <property type="protein sequence ID" value="RSH88788.1"/>
    <property type="molecule type" value="Genomic_DNA"/>
</dbReference>
<reference evidence="5 6" key="1">
    <citation type="submission" date="2018-11" db="EMBL/GenBank/DDBJ databases">
        <title>Genome sequence of Saitozyma podzolica DSM 27192.</title>
        <authorList>
            <person name="Aliyu H."/>
            <person name="Gorte O."/>
            <person name="Ochsenreither K."/>
        </authorList>
    </citation>
    <scope>NUCLEOTIDE SEQUENCE [LARGE SCALE GENOMIC DNA]</scope>
    <source>
        <strain evidence="5 6">DSM 27192</strain>
    </source>
</reference>
<dbReference type="InterPro" id="IPR007133">
    <property type="entry name" value="RNA_pol_II-assoc_Paf1"/>
</dbReference>
<dbReference type="AlphaFoldDB" id="A0A427YCH3"/>
<evidence type="ECO:0000313" key="6">
    <source>
        <dbReference type="Proteomes" id="UP000279259"/>
    </source>
</evidence>
<evidence type="ECO:0000313" key="5">
    <source>
        <dbReference type="EMBL" id="RSH88788.1"/>
    </source>
</evidence>
<sequence>MSKKSKLDLLVRVRYMNPLPPPPFPPKLFQIPSDINRLGEPSYLSHLATSAPLPMLVDSEMGMPLDLNEFEGVWDGNDQALNRLRDPSRIHDPADEILLAPFRPAAQANGVAANVPTPTEVSWMRNSNLFSRKVNNARRREAAEAAEKANAAVDASEAAQIMAIDKTFTDLHAQPVEDIQHPDGKKRALKVVETYDILPDHDVWSNAYTMVRFPERPSAATAANPSAGASSPRLAKSVLRPVIDDDLSLVEFYLPQEDALERLESAYDHPADEQIVQQIREIAEQDGKDPQLDEIIMNAHYDRIRTYELVTQERPVKELLVAFIEDEGGDEERPAKRRKGAMYKPLPMRALLRKTRARRDEESTRADVWDKARVGYRVPTHDEVAEREKENSQITDPYWANEELRRLHGGENMAEGQGEAIDDEELPMDEGAERAEDEAEKDD</sequence>
<dbReference type="STRING" id="1890683.A0A427YCH3"/>
<dbReference type="GO" id="GO:0003682">
    <property type="term" value="F:chromatin binding"/>
    <property type="evidence" value="ECO:0007669"/>
    <property type="project" value="TreeGrafter"/>
</dbReference>
<dbReference type="PANTHER" id="PTHR23188">
    <property type="entry name" value="RNA POLYMERASE II-ASSOCIATED FACTOR 1 HOMOLOG"/>
    <property type="match status" value="1"/>
</dbReference>
<evidence type="ECO:0000256" key="1">
    <source>
        <dbReference type="ARBA" id="ARBA00004123"/>
    </source>
</evidence>
<gene>
    <name evidence="5" type="ORF">EHS25_003016</name>
</gene>
<comment type="similarity">
    <text evidence="2">Belongs to the PAF1 family.</text>
</comment>
<dbReference type="GO" id="GO:0000993">
    <property type="term" value="F:RNA polymerase II complex binding"/>
    <property type="evidence" value="ECO:0007669"/>
    <property type="project" value="TreeGrafter"/>
</dbReference>
<accession>A0A427YCH3</accession>
<keyword evidence="6" id="KW-1185">Reference proteome</keyword>
<comment type="subcellular location">
    <subcellularLocation>
        <location evidence="1">Nucleus</location>
    </subcellularLocation>
</comment>
<dbReference type="Pfam" id="PF03985">
    <property type="entry name" value="Paf1"/>
    <property type="match status" value="1"/>
</dbReference>
<dbReference type="OrthoDB" id="10260285at2759"/>